<protein>
    <submittedName>
        <fullName evidence="1">Uncharacterized protein</fullName>
    </submittedName>
</protein>
<dbReference type="Proteomes" id="UP000315423">
    <property type="component" value="Unassembled WGS sequence"/>
</dbReference>
<evidence type="ECO:0000313" key="2">
    <source>
        <dbReference type="Proteomes" id="UP000315423"/>
    </source>
</evidence>
<dbReference type="EMBL" id="QYBA01000040">
    <property type="protein sequence ID" value="TKY92309.1"/>
    <property type="molecule type" value="Genomic_DNA"/>
</dbReference>
<gene>
    <name evidence="1" type="ORF">C5S46_01235</name>
</gene>
<proteinExistence type="predicted"/>
<sequence length="654" mass="75060">MRSYMFNMMKITQDMIKDSFNERTFYRGLNYYEKGYVIEPVILDNTLYARVIGSMETPYEVKVFIDNHEIDTRCTCPVGYKCKHAVALLLNWVHEPSSFTDSNKFITSLNSMSKHEIINIVKKIINHNPAMVCDFSFIADERPEINIDAISNKIDWIVCEDLDYYHIWDAVRKLEEIQDIANGLMDKKLYKNAAEIYLELIKGCITAFDQGADDSGGSIGGFAIQCVCDFNQCMKQINDRAYKDILLETILDIANNEDYGLDTWDMLFGIINKDNISHVEEYLMEKLNAEKEYADESRYQYKKNNIIRTLIDLYAHVGMPQDKLRLAQFELITRDDHIRLANVLIGEERYEDAFDILKKGMGISGGSFNDLQKLYFSIASILIDQKPDLVDFSTSIDIAFDLMSRYFYEDDYEKIKKVFIGIGKLEEFKAAMLTNMPNRDAVVSALLHDRDLQIAIDVVLTEPKISSDVIIDVSKTAVDNGMEVESSLLTKIAIERGWINADPSMDTLLEVMIGVLDIHTLENLCNSIIKKGSYRNALMLIPYLLDRYPELSATLVMKFITHMPVEVVGQVACAVAKKSPKQGAALCRVRINEDILRSHIHYDKVVFLFKIMRRLCLSVGKESDWVMCIRSFAAENKGKKKLIDMMREEFEMSI</sequence>
<organism evidence="1 2">
    <name type="scientific">Candidatus Methanomarinus sp</name>
    <dbReference type="NCBI Taxonomy" id="3386244"/>
    <lineage>
        <taxon>Archaea</taxon>
        <taxon>Methanobacteriati</taxon>
        <taxon>Methanobacteriota</taxon>
        <taxon>Stenosarchaea group</taxon>
        <taxon>Methanomicrobia</taxon>
        <taxon>Methanosarcinales</taxon>
        <taxon>ANME-2 cluster</taxon>
        <taxon>Candidatus Methanocomedenaceae</taxon>
        <taxon>Candidatus Methanomarinus</taxon>
    </lineage>
</organism>
<reference evidence="1" key="1">
    <citation type="submission" date="2018-09" db="EMBL/GenBank/DDBJ databases">
        <title>A genomic encyclopedia of anaerobic methanotrophic archaea.</title>
        <authorList>
            <person name="Skennerton C.T."/>
            <person name="Chadwick G.L."/>
            <person name="Laso-Perez R."/>
            <person name="Leu A.O."/>
            <person name="Speth D.R."/>
            <person name="Yu H."/>
            <person name="Morgan-Lang C."/>
            <person name="Hatzenpichler R."/>
            <person name="Goudeau D."/>
            <person name="Malmstrom R."/>
            <person name="Woyke T."/>
            <person name="Hallam S."/>
            <person name="Tyson G.W."/>
            <person name="Wegener G."/>
            <person name="Boetius A."/>
            <person name="Orphan V.J."/>
        </authorList>
    </citation>
    <scope>NUCLEOTIDE SEQUENCE</scope>
    <source>
        <strain evidence="1">CONS3730D10UFb2</strain>
    </source>
</reference>
<comment type="caution">
    <text evidence="1">The sequence shown here is derived from an EMBL/GenBank/DDBJ whole genome shotgun (WGS) entry which is preliminary data.</text>
</comment>
<name>A0AC61SCD4_9EURY</name>
<accession>A0AC61SCD4</accession>
<evidence type="ECO:0000313" key="1">
    <source>
        <dbReference type="EMBL" id="TKY92309.1"/>
    </source>
</evidence>